<dbReference type="Proteomes" id="UP001232493">
    <property type="component" value="Chromosome"/>
</dbReference>
<dbReference type="SUPFAM" id="SSF48371">
    <property type="entry name" value="ARM repeat"/>
    <property type="match status" value="1"/>
</dbReference>
<dbReference type="Pfam" id="PF13646">
    <property type="entry name" value="HEAT_2"/>
    <property type="match status" value="1"/>
</dbReference>
<evidence type="ECO:0000313" key="2">
    <source>
        <dbReference type="EMBL" id="WGS65862.1"/>
    </source>
</evidence>
<gene>
    <name evidence="2" type="ORF">JRV97_04745</name>
</gene>
<dbReference type="InterPro" id="IPR016024">
    <property type="entry name" value="ARM-type_fold"/>
</dbReference>
<feature type="coiled-coil region" evidence="1">
    <location>
        <begin position="313"/>
        <end position="340"/>
    </location>
</feature>
<dbReference type="Gene3D" id="1.25.10.10">
    <property type="entry name" value="Leucine-rich Repeat Variant"/>
    <property type="match status" value="1"/>
</dbReference>
<accession>A0ABY8PTB7</accession>
<keyword evidence="1" id="KW-0175">Coiled coil</keyword>
<protein>
    <submittedName>
        <fullName evidence="2">HEAT repeat domain-containing protein</fullName>
    </submittedName>
</protein>
<organism evidence="2 3">
    <name type="scientific">Marinitoga aeolica</name>
    <dbReference type="NCBI Taxonomy" id="2809031"/>
    <lineage>
        <taxon>Bacteria</taxon>
        <taxon>Thermotogati</taxon>
        <taxon>Thermotogota</taxon>
        <taxon>Thermotogae</taxon>
        <taxon>Petrotogales</taxon>
        <taxon>Petrotogaceae</taxon>
        <taxon>Marinitoga</taxon>
    </lineage>
</organism>
<keyword evidence="3" id="KW-1185">Reference proteome</keyword>
<dbReference type="EMBL" id="CP069362">
    <property type="protein sequence ID" value="WGS65862.1"/>
    <property type="molecule type" value="Genomic_DNA"/>
</dbReference>
<name>A0ABY8PTB7_9BACT</name>
<dbReference type="RefSeq" id="WP_281000699.1">
    <property type="nucleotide sequence ID" value="NZ_CP069362.1"/>
</dbReference>
<proteinExistence type="predicted"/>
<sequence>MNIKKMLYSSNEKELLKALEIIAEEQKNKYAKDLFKMLKYENNIIVQEAIINTLKQLNLENIPDELFLNLLSDEKLLLKEFALSLLSISKKIKVLGKLIESEDKDIRKYALDGLYRTKEKEAIKYIAKCLNDPDINNQIAAIEYLGLLGANEYAEEISEKLKTAKNPFLITTILETLSLIGNEKTDKIIDEKIKKLNKPYLIIPYSKYIFSRKNVFECIDFFANNKHKKMIINDFLEYIFRNYKNIKIYQKLKNKLGEILIDILKSEDFDTYKYDILIVLNNLFEDEIEDILKENIKYLNDEGIMAAVEIVNERKLTSLKEDLQEVKEKFSEEVRAIIDDVFLEMKEW</sequence>
<dbReference type="InterPro" id="IPR011989">
    <property type="entry name" value="ARM-like"/>
</dbReference>
<evidence type="ECO:0000313" key="3">
    <source>
        <dbReference type="Proteomes" id="UP001232493"/>
    </source>
</evidence>
<reference evidence="2 3" key="1">
    <citation type="submission" date="2021-02" db="EMBL/GenBank/DDBJ databases">
        <title>Characterization of Marinitoga sp. nov. str. BP5-C20A.</title>
        <authorList>
            <person name="Erauso G."/>
            <person name="Postec A."/>
        </authorList>
    </citation>
    <scope>NUCLEOTIDE SEQUENCE [LARGE SCALE GENOMIC DNA]</scope>
    <source>
        <strain evidence="2 3">BP5-C20A</strain>
    </source>
</reference>
<evidence type="ECO:0000256" key="1">
    <source>
        <dbReference type="SAM" id="Coils"/>
    </source>
</evidence>